<keyword evidence="2" id="KW-1185">Reference proteome</keyword>
<gene>
    <name evidence="1" type="ORF">B5M45_00705</name>
</gene>
<dbReference type="AlphaFoldDB" id="A0A1X0YHQ5"/>
<evidence type="ECO:0000313" key="2">
    <source>
        <dbReference type="Proteomes" id="UP000193040"/>
    </source>
</evidence>
<organism evidence="1 2">
    <name type="scientific">Mycobacterium simiae</name>
    <name type="common">Mycobacterium habana</name>
    <dbReference type="NCBI Taxonomy" id="1784"/>
    <lineage>
        <taxon>Bacteria</taxon>
        <taxon>Bacillati</taxon>
        <taxon>Actinomycetota</taxon>
        <taxon>Actinomycetes</taxon>
        <taxon>Mycobacteriales</taxon>
        <taxon>Mycobacteriaceae</taxon>
        <taxon>Mycobacterium</taxon>
        <taxon>Mycobacterium simiae complex</taxon>
    </lineage>
</organism>
<dbReference type="RefSeq" id="WP_044511917.1">
    <property type="nucleotide sequence ID" value="NZ_AP022568.1"/>
</dbReference>
<sequence>MFVDTELLHSGGNQSHRAGGHAQDAADRLSRGPLMSGMFGGFAAAEAFHEAVSVAHGQHVSGLQSHGEALTSIGGKAHRAATGFTDMEEHNTAELRAVRCNSAT</sequence>
<reference evidence="1 2" key="1">
    <citation type="submission" date="2017-03" db="EMBL/GenBank/DDBJ databases">
        <title>Genomic insights into Mycobacterium simiae human colonization.</title>
        <authorList>
            <person name="Steffani J.L."/>
            <person name="Brunck M.E."/>
            <person name="Cruz E."/>
            <person name="Montiel R."/>
            <person name="Barona F."/>
        </authorList>
    </citation>
    <scope>NUCLEOTIDE SEQUENCE [LARGE SCALE GENOMIC DNA]</scope>
    <source>
        <strain evidence="1 2">MsiGto</strain>
    </source>
</reference>
<dbReference type="InterPro" id="IPR022534">
    <property type="entry name" value="DUF2563"/>
</dbReference>
<dbReference type="EMBL" id="MZZM01000001">
    <property type="protein sequence ID" value="ORJ64928.1"/>
    <property type="molecule type" value="Genomic_DNA"/>
</dbReference>
<accession>A0A1X0YHQ5</accession>
<evidence type="ECO:0000313" key="1">
    <source>
        <dbReference type="EMBL" id="ORJ64928.1"/>
    </source>
</evidence>
<protein>
    <submittedName>
        <fullName evidence="1">Uncharacterized protein</fullName>
    </submittedName>
</protein>
<name>A0A1X0YHQ5_MYCSI</name>
<dbReference type="STRING" id="1784.VC42_03205"/>
<comment type="caution">
    <text evidence="1">The sequence shown here is derived from an EMBL/GenBank/DDBJ whole genome shotgun (WGS) entry which is preliminary data.</text>
</comment>
<dbReference type="Pfam" id="PF10817">
    <property type="entry name" value="DUF2563"/>
    <property type="match status" value="1"/>
</dbReference>
<dbReference type="Proteomes" id="UP000193040">
    <property type="component" value="Unassembled WGS sequence"/>
</dbReference>
<proteinExistence type="predicted"/>